<dbReference type="NCBIfam" id="NF033640">
    <property type="entry name" value="N_Twi_rSAM"/>
    <property type="match status" value="1"/>
</dbReference>
<dbReference type="CDD" id="cd01335">
    <property type="entry name" value="Radical_SAM"/>
    <property type="match status" value="1"/>
</dbReference>
<reference evidence="8" key="1">
    <citation type="submission" date="2023-07" db="EMBL/GenBank/DDBJ databases">
        <title>Genomic Encyclopedia of Type Strains, Phase IV (KMG-IV): sequencing the most valuable type-strain genomes for metagenomic binning, comparative biology and taxonomic classification.</title>
        <authorList>
            <person name="Goeker M."/>
        </authorList>
    </citation>
    <scope>NUCLEOTIDE SEQUENCE</scope>
    <source>
        <strain evidence="8">DSM 26174</strain>
    </source>
</reference>
<evidence type="ECO:0000256" key="3">
    <source>
        <dbReference type="ARBA" id="ARBA00022723"/>
    </source>
</evidence>
<dbReference type="AlphaFoldDB" id="A0AAE3XND9"/>
<evidence type="ECO:0000256" key="1">
    <source>
        <dbReference type="ARBA" id="ARBA00001966"/>
    </source>
</evidence>
<evidence type="ECO:0000256" key="5">
    <source>
        <dbReference type="ARBA" id="ARBA00023014"/>
    </source>
</evidence>
<dbReference type="SFLD" id="SFLDS00029">
    <property type="entry name" value="Radical_SAM"/>
    <property type="match status" value="1"/>
</dbReference>
<dbReference type="CDD" id="cd21109">
    <property type="entry name" value="SPASM"/>
    <property type="match status" value="1"/>
</dbReference>
<evidence type="ECO:0000313" key="9">
    <source>
        <dbReference type="Proteomes" id="UP001185092"/>
    </source>
</evidence>
<comment type="similarity">
    <text evidence="6">Belongs to the radical SAM superfamily. Anaerobic sulfatase-maturating enzyme family.</text>
</comment>
<dbReference type="Pfam" id="PF04055">
    <property type="entry name" value="Radical_SAM"/>
    <property type="match status" value="1"/>
</dbReference>
<protein>
    <submittedName>
        <fullName evidence="8">MoaA/NifB/PqqE/SkfB family radical SAM enzyme</fullName>
    </submittedName>
</protein>
<feature type="domain" description="Radical SAM core" evidence="7">
    <location>
        <begin position="113"/>
        <end position="358"/>
    </location>
</feature>
<dbReference type="InterPro" id="IPR013785">
    <property type="entry name" value="Aldolase_TIM"/>
</dbReference>
<keyword evidence="5" id="KW-0411">Iron-sulfur</keyword>
<dbReference type="GO" id="GO:0046872">
    <property type="term" value="F:metal ion binding"/>
    <property type="evidence" value="ECO:0007669"/>
    <property type="project" value="UniProtKB-KW"/>
</dbReference>
<evidence type="ECO:0000256" key="4">
    <source>
        <dbReference type="ARBA" id="ARBA00023004"/>
    </source>
</evidence>
<keyword evidence="9" id="KW-1185">Reference proteome</keyword>
<keyword evidence="3" id="KW-0479">Metal-binding</keyword>
<gene>
    <name evidence="8" type="ORF">HNQ88_002107</name>
</gene>
<name>A0AAE3XND9_9BACT</name>
<dbReference type="SUPFAM" id="SSF102114">
    <property type="entry name" value="Radical SAM enzymes"/>
    <property type="match status" value="2"/>
</dbReference>
<dbReference type="PROSITE" id="PS51918">
    <property type="entry name" value="RADICAL_SAM"/>
    <property type="match status" value="1"/>
</dbReference>
<dbReference type="Proteomes" id="UP001185092">
    <property type="component" value="Unassembled WGS sequence"/>
</dbReference>
<dbReference type="InterPro" id="IPR023867">
    <property type="entry name" value="Sulphatase_maturase_rSAM"/>
</dbReference>
<evidence type="ECO:0000259" key="7">
    <source>
        <dbReference type="PROSITE" id="PS51918"/>
    </source>
</evidence>
<dbReference type="PANTHER" id="PTHR43273">
    <property type="entry name" value="ANAEROBIC SULFATASE-MATURATING ENZYME HOMOLOG ASLB-RELATED"/>
    <property type="match status" value="1"/>
</dbReference>
<organism evidence="8 9">
    <name type="scientific">Aureibacter tunicatorum</name>
    <dbReference type="NCBI Taxonomy" id="866807"/>
    <lineage>
        <taxon>Bacteria</taxon>
        <taxon>Pseudomonadati</taxon>
        <taxon>Bacteroidota</taxon>
        <taxon>Cytophagia</taxon>
        <taxon>Cytophagales</taxon>
        <taxon>Persicobacteraceae</taxon>
        <taxon>Aureibacter</taxon>
    </lineage>
</organism>
<dbReference type="GO" id="GO:0051536">
    <property type="term" value="F:iron-sulfur cluster binding"/>
    <property type="evidence" value="ECO:0007669"/>
    <property type="project" value="UniProtKB-KW"/>
</dbReference>
<dbReference type="EMBL" id="JAVDQD010000002">
    <property type="protein sequence ID" value="MDR6239070.1"/>
    <property type="molecule type" value="Genomic_DNA"/>
</dbReference>
<dbReference type="GO" id="GO:0016491">
    <property type="term" value="F:oxidoreductase activity"/>
    <property type="evidence" value="ECO:0007669"/>
    <property type="project" value="InterPro"/>
</dbReference>
<dbReference type="Pfam" id="PF13186">
    <property type="entry name" value="SPASM"/>
    <property type="match status" value="1"/>
</dbReference>
<dbReference type="Gene3D" id="3.20.20.70">
    <property type="entry name" value="Aldolase class I"/>
    <property type="match status" value="2"/>
</dbReference>
<evidence type="ECO:0000256" key="2">
    <source>
        <dbReference type="ARBA" id="ARBA00022691"/>
    </source>
</evidence>
<accession>A0AAE3XND9</accession>
<sequence>MANTEDTPNNIPIPNAFCIMPWVHFHSTYQGTVQACCNANIKFGNINQQSIDEIWNGDDIKNIRQNFLENKKDNRCSICYNQEESGKKSLRQISNEKFITLSQEIISQNTTHSPNPKYYDIRFSNLCNLRCRTCWHGYSSKWHSDALALKSTKAKKALIQNVSDISDFINQFAKHINAIEEIYFAGGEPLIMQEHYDILKLLHEKRLFNIRIRYNTNLTKLEFNNHSILNLWKDFTNIEIGISIDSTTNQNNYIRKDSRFESLIENINQVKNHCSHAKLTLTPTISIFNIHRLTSLHDYFIKHKLISPNDVYLNLLERPYHYNICLLPKHLKQEYSLEIKSYTQSLFDLQTINENTYNDFLSICEYMHGKDLSNKIPKLKLELDKLDQIRNESFQEKIPELGKIFQKNAWK</sequence>
<dbReference type="PANTHER" id="PTHR43273:SF3">
    <property type="entry name" value="ANAEROBIC SULFATASE-MATURATING ENZYME HOMOLOG ASLB-RELATED"/>
    <property type="match status" value="1"/>
</dbReference>
<comment type="cofactor">
    <cofactor evidence="1">
        <name>[4Fe-4S] cluster</name>
        <dbReference type="ChEBI" id="CHEBI:49883"/>
    </cofactor>
</comment>
<evidence type="ECO:0000313" key="8">
    <source>
        <dbReference type="EMBL" id="MDR6239070.1"/>
    </source>
</evidence>
<proteinExistence type="inferred from homology"/>
<dbReference type="InterPro" id="IPR058240">
    <property type="entry name" value="rSAM_sf"/>
</dbReference>
<comment type="caution">
    <text evidence="8">The sequence shown here is derived from an EMBL/GenBank/DDBJ whole genome shotgun (WGS) entry which is preliminary data.</text>
</comment>
<dbReference type="InterPro" id="IPR007197">
    <property type="entry name" value="rSAM"/>
</dbReference>
<evidence type="ECO:0000256" key="6">
    <source>
        <dbReference type="ARBA" id="ARBA00023601"/>
    </source>
</evidence>
<keyword evidence="4" id="KW-0408">Iron</keyword>
<dbReference type="InterPro" id="IPR023885">
    <property type="entry name" value="4Fe4S-binding_SPASM_dom"/>
</dbReference>
<dbReference type="RefSeq" id="WP_309938586.1">
    <property type="nucleotide sequence ID" value="NZ_AP025305.1"/>
</dbReference>
<keyword evidence="2" id="KW-0949">S-adenosyl-L-methionine</keyword>